<dbReference type="InterPro" id="IPR011009">
    <property type="entry name" value="Kinase-like_dom_sf"/>
</dbReference>
<dbReference type="PANTHER" id="PTHR11012:SF30">
    <property type="entry name" value="PROTEIN KINASE-LIKE DOMAIN-CONTAINING"/>
    <property type="match status" value="1"/>
</dbReference>
<gene>
    <name evidence="1" type="ORF">BSAL_55540</name>
</gene>
<evidence type="ECO:0008006" key="3">
    <source>
        <dbReference type="Google" id="ProtNLM"/>
    </source>
</evidence>
<name>A0A0S4IN90_BODSA</name>
<evidence type="ECO:0000313" key="2">
    <source>
        <dbReference type="Proteomes" id="UP000051952"/>
    </source>
</evidence>
<feature type="non-terminal residue" evidence="1">
    <location>
        <position position="1"/>
    </location>
</feature>
<dbReference type="PANTHER" id="PTHR11012">
    <property type="entry name" value="PROTEIN KINASE-LIKE DOMAIN-CONTAINING"/>
    <property type="match status" value="1"/>
</dbReference>
<dbReference type="Proteomes" id="UP000051952">
    <property type="component" value="Unassembled WGS sequence"/>
</dbReference>
<accession>A0A0S4IN90</accession>
<protein>
    <recommendedName>
        <fullName evidence="3">CHK kinase-like domain-containing protein</fullName>
    </recommendedName>
</protein>
<keyword evidence="2" id="KW-1185">Reference proteome</keyword>
<proteinExistence type="predicted"/>
<organism evidence="1 2">
    <name type="scientific">Bodo saltans</name>
    <name type="common">Flagellated protozoan</name>
    <dbReference type="NCBI Taxonomy" id="75058"/>
    <lineage>
        <taxon>Eukaryota</taxon>
        <taxon>Discoba</taxon>
        <taxon>Euglenozoa</taxon>
        <taxon>Kinetoplastea</taxon>
        <taxon>Metakinetoplastina</taxon>
        <taxon>Eubodonida</taxon>
        <taxon>Bodonidae</taxon>
        <taxon>Bodo</taxon>
    </lineage>
</organism>
<dbReference type="SUPFAM" id="SSF56112">
    <property type="entry name" value="Protein kinase-like (PK-like)"/>
    <property type="match status" value="1"/>
</dbReference>
<dbReference type="Pfam" id="PF02958">
    <property type="entry name" value="EcKL"/>
    <property type="match status" value="1"/>
</dbReference>
<dbReference type="VEuPathDB" id="TriTrypDB:BSAL_55540"/>
<reference evidence="2" key="1">
    <citation type="submission" date="2015-09" db="EMBL/GenBank/DDBJ databases">
        <authorList>
            <consortium name="Pathogen Informatics"/>
        </authorList>
    </citation>
    <scope>NUCLEOTIDE SEQUENCE [LARGE SCALE GENOMIC DNA]</scope>
    <source>
        <strain evidence="2">Lake Konstanz</strain>
    </source>
</reference>
<dbReference type="EMBL" id="CYKH01000159">
    <property type="protein sequence ID" value="CUE73968.1"/>
    <property type="molecule type" value="Genomic_DNA"/>
</dbReference>
<dbReference type="Gene3D" id="3.90.1200.10">
    <property type="match status" value="1"/>
</dbReference>
<dbReference type="AlphaFoldDB" id="A0A0S4IN90"/>
<dbReference type="InterPro" id="IPR004119">
    <property type="entry name" value="EcKL"/>
</dbReference>
<sequence>NIGRMSRITLTYHQQEERASAPPSTMICKCFGTRTRDSFVAAMIPLARNENLAYTDEQFVNLMQGLQPAVYYCSVSHFGLGFILMEDLSVTNRTKKSRDGVTLEELGMMWTAAARLHSRTLGMSSQALERISHMFEWTGPLFDVQIKSAVNLLSGPWETRLRPYPRLLHAISQLQNVELVNQLHVKLRGFDVYSHRPRHARPTPFCAVVHGDARVDNCFFNDSRKTVRFVDWQTVALRSPMQDIGWSLIDGGANAMHMPPIELLTAMKTSNSPISTDDSKRVADAAARCRESIFHLIETRYLKVLEQERSEPRNVSGGLSNGVVPSLSYCQEMLPWTVFFCVMTFAGSCGGGVVVEDPTNPVTMTFSAYMARIEWMLCVFVQESFWTPSR</sequence>
<evidence type="ECO:0000313" key="1">
    <source>
        <dbReference type="EMBL" id="CUE73968.1"/>
    </source>
</evidence>